<dbReference type="InterPro" id="IPR006287">
    <property type="entry name" value="DJ-1"/>
</dbReference>
<dbReference type="CDD" id="cd03135">
    <property type="entry name" value="GATase1_DJ-1"/>
    <property type="match status" value="1"/>
</dbReference>
<sequence length="183" mass="19338">MSKTILMPLANGFEELEAITISDLLVRAGVKVITAGLEEGPVRASRGTVVIPTTTLKEVMHQVFDLIVLPGGQPGADNLMADECVIDLLRQQHDQGKLIGAICAAPKVLVAAGIAEHQNITSYPGAVNHLDLTNVTVVNEPVVFSHNIVTSRGPGTAMKFALTLVEALQGAEVREKVETALEG</sequence>
<organism evidence="2 3">
    <name type="scientific">Gynuella sunshinyii YC6258</name>
    <dbReference type="NCBI Taxonomy" id="1445510"/>
    <lineage>
        <taxon>Bacteria</taxon>
        <taxon>Pseudomonadati</taxon>
        <taxon>Pseudomonadota</taxon>
        <taxon>Gammaproteobacteria</taxon>
        <taxon>Oceanospirillales</taxon>
        <taxon>Saccharospirillaceae</taxon>
        <taxon>Gynuella</taxon>
    </lineage>
</organism>
<dbReference type="KEGG" id="gsn:YC6258_02373"/>
<dbReference type="AlphaFoldDB" id="A0A0C5VJE7"/>
<dbReference type="Proteomes" id="UP000032266">
    <property type="component" value="Chromosome"/>
</dbReference>
<dbReference type="GO" id="GO:0005737">
    <property type="term" value="C:cytoplasm"/>
    <property type="evidence" value="ECO:0007669"/>
    <property type="project" value="TreeGrafter"/>
</dbReference>
<dbReference type="InterPro" id="IPR050325">
    <property type="entry name" value="Prot/Nucl_acid_deglycase"/>
</dbReference>
<keyword evidence="2" id="KW-0378">Hydrolase</keyword>
<dbReference type="HOGENOM" id="CLU_000445_44_2_6"/>
<gene>
    <name evidence="2" type="ORF">YC6258_02373</name>
</gene>
<keyword evidence="2" id="KW-0645">Protease</keyword>
<reference evidence="2 3" key="1">
    <citation type="submission" date="2014-01" db="EMBL/GenBank/DDBJ databases">
        <title>Full genme sequencing of cellulolytic bacterium Gynuella sunshinyii YC6258T gen. nov., sp. nov.</title>
        <authorList>
            <person name="Khan H."/>
            <person name="Chung E.J."/>
            <person name="Chung Y.R."/>
        </authorList>
    </citation>
    <scope>NUCLEOTIDE SEQUENCE [LARGE SCALE GENOMIC DNA]</scope>
    <source>
        <strain evidence="2 3">YC6258</strain>
    </source>
</reference>
<dbReference type="PATRIC" id="fig|1445510.3.peg.2329"/>
<name>A0A0C5VJE7_9GAMM</name>
<evidence type="ECO:0000313" key="2">
    <source>
        <dbReference type="EMBL" id="AJQ94411.1"/>
    </source>
</evidence>
<dbReference type="GO" id="GO:0008233">
    <property type="term" value="F:peptidase activity"/>
    <property type="evidence" value="ECO:0007669"/>
    <property type="project" value="UniProtKB-KW"/>
</dbReference>
<dbReference type="STRING" id="1445510.YC6258_02373"/>
<evidence type="ECO:0000259" key="1">
    <source>
        <dbReference type="Pfam" id="PF01965"/>
    </source>
</evidence>
<evidence type="ECO:0000313" key="3">
    <source>
        <dbReference type="Proteomes" id="UP000032266"/>
    </source>
</evidence>
<dbReference type="PANTHER" id="PTHR48094">
    <property type="entry name" value="PROTEIN/NUCLEIC ACID DEGLYCASE DJ-1-RELATED"/>
    <property type="match status" value="1"/>
</dbReference>
<dbReference type="SUPFAM" id="SSF52317">
    <property type="entry name" value="Class I glutamine amidotransferase-like"/>
    <property type="match status" value="1"/>
</dbReference>
<dbReference type="RefSeq" id="WP_044616944.1">
    <property type="nucleotide sequence ID" value="NZ_CP007142.1"/>
</dbReference>
<dbReference type="EMBL" id="CP007142">
    <property type="protein sequence ID" value="AJQ94411.1"/>
    <property type="molecule type" value="Genomic_DNA"/>
</dbReference>
<dbReference type="GO" id="GO:0006508">
    <property type="term" value="P:proteolysis"/>
    <property type="evidence" value="ECO:0007669"/>
    <property type="project" value="UniProtKB-KW"/>
</dbReference>
<protein>
    <submittedName>
        <fullName evidence="2">Putative intracellular protease/amidase</fullName>
    </submittedName>
</protein>
<keyword evidence="3" id="KW-1185">Reference proteome</keyword>
<dbReference type="OrthoDB" id="9803764at2"/>
<dbReference type="InterPro" id="IPR029062">
    <property type="entry name" value="Class_I_gatase-like"/>
</dbReference>
<dbReference type="Pfam" id="PF01965">
    <property type="entry name" value="DJ-1_PfpI"/>
    <property type="match status" value="1"/>
</dbReference>
<accession>A0A0C5VJE7</accession>
<dbReference type="Gene3D" id="3.40.50.880">
    <property type="match status" value="1"/>
</dbReference>
<dbReference type="NCBIfam" id="TIGR01383">
    <property type="entry name" value="not_thiJ"/>
    <property type="match status" value="1"/>
</dbReference>
<proteinExistence type="predicted"/>
<dbReference type="InterPro" id="IPR002818">
    <property type="entry name" value="DJ-1/PfpI"/>
</dbReference>
<dbReference type="PANTHER" id="PTHR48094:SF12">
    <property type="entry name" value="PARKINSON DISEASE PROTEIN 7 HOMOLOG"/>
    <property type="match status" value="1"/>
</dbReference>
<feature type="domain" description="DJ-1/PfpI" evidence="1">
    <location>
        <begin position="3"/>
        <end position="166"/>
    </location>
</feature>